<gene>
    <name evidence="4" type="ORF">PFISCL1PPCAC_13471</name>
</gene>
<organism evidence="4 5">
    <name type="scientific">Pristionchus fissidentatus</name>
    <dbReference type="NCBI Taxonomy" id="1538716"/>
    <lineage>
        <taxon>Eukaryota</taxon>
        <taxon>Metazoa</taxon>
        <taxon>Ecdysozoa</taxon>
        <taxon>Nematoda</taxon>
        <taxon>Chromadorea</taxon>
        <taxon>Rhabditida</taxon>
        <taxon>Rhabditina</taxon>
        <taxon>Diplogasteromorpha</taxon>
        <taxon>Diplogasteroidea</taxon>
        <taxon>Neodiplogasteridae</taxon>
        <taxon>Pristionchus</taxon>
    </lineage>
</organism>
<dbReference type="Proteomes" id="UP001432322">
    <property type="component" value="Unassembled WGS sequence"/>
</dbReference>
<evidence type="ECO:0000313" key="4">
    <source>
        <dbReference type="EMBL" id="GMT22174.1"/>
    </source>
</evidence>
<evidence type="ECO:0008006" key="6">
    <source>
        <dbReference type="Google" id="ProtNLM"/>
    </source>
</evidence>
<evidence type="ECO:0000256" key="3">
    <source>
        <dbReference type="SAM" id="SignalP"/>
    </source>
</evidence>
<feature type="signal peptide" evidence="3">
    <location>
        <begin position="1"/>
        <end position="20"/>
    </location>
</feature>
<dbReference type="Gene3D" id="3.20.20.80">
    <property type="entry name" value="Glycosidases"/>
    <property type="match status" value="1"/>
</dbReference>
<evidence type="ECO:0000256" key="1">
    <source>
        <dbReference type="ARBA" id="ARBA00010646"/>
    </source>
</evidence>
<keyword evidence="5" id="KW-1185">Reference proteome</keyword>
<dbReference type="PANTHER" id="PTHR23208:SF36">
    <property type="entry name" value="LYSOZYME-RELATED"/>
    <property type="match status" value="1"/>
</dbReference>
<dbReference type="InterPro" id="IPR017853">
    <property type="entry name" value="GH"/>
</dbReference>
<accession>A0AAV5VRH8</accession>
<dbReference type="InterPro" id="IPR051595">
    <property type="entry name" value="GH25_Enzymes"/>
</dbReference>
<feature type="non-terminal residue" evidence="4">
    <location>
        <position position="1"/>
    </location>
</feature>
<sequence>SVLLAASLLCAASAQQYAYGVDIAVQGTANAFSCLRSNSYSTVFVRAYKPDGSGAVDMNAVPNVNMAYKAGLGIEVYMTPNPTSSKSATTQIDEVVSALVNGGISVRSLWIQVTSPVNWNKNTATNLNFVNSAIQRIRAKGIRPGVYTNNYDWQQITNNAGNLGTDVMLWYWNVYASGPNGETAPNFSDFRAFGNWNRADVKQFGQYESTCGISQLNRDVYPLSSVSAKKESVNPKFEKDNIITVGAIGL</sequence>
<dbReference type="GO" id="GO:0045087">
    <property type="term" value="P:innate immune response"/>
    <property type="evidence" value="ECO:0007669"/>
    <property type="project" value="TreeGrafter"/>
</dbReference>
<dbReference type="Pfam" id="PF01183">
    <property type="entry name" value="Glyco_hydro_25"/>
    <property type="match status" value="1"/>
</dbReference>
<dbReference type="AlphaFoldDB" id="A0AAV5VRH8"/>
<dbReference type="EMBL" id="BTSY01000004">
    <property type="protein sequence ID" value="GMT22174.1"/>
    <property type="molecule type" value="Genomic_DNA"/>
</dbReference>
<evidence type="ECO:0000256" key="2">
    <source>
        <dbReference type="ARBA" id="ARBA00022729"/>
    </source>
</evidence>
<dbReference type="PANTHER" id="PTHR23208">
    <property type="entry name" value="LYSOZYME PROTEIN"/>
    <property type="match status" value="1"/>
</dbReference>
<dbReference type="PROSITE" id="PS51904">
    <property type="entry name" value="GLYCOSYL_HYDROL_F25_2"/>
    <property type="match status" value="1"/>
</dbReference>
<dbReference type="SUPFAM" id="SSF51445">
    <property type="entry name" value="(Trans)glycosidases"/>
    <property type="match status" value="1"/>
</dbReference>
<evidence type="ECO:0000313" key="5">
    <source>
        <dbReference type="Proteomes" id="UP001432322"/>
    </source>
</evidence>
<dbReference type="InterPro" id="IPR002053">
    <property type="entry name" value="Glyco_hydro_25"/>
</dbReference>
<dbReference type="GO" id="GO:0003796">
    <property type="term" value="F:lysozyme activity"/>
    <property type="evidence" value="ECO:0007669"/>
    <property type="project" value="InterPro"/>
</dbReference>
<proteinExistence type="inferred from homology"/>
<dbReference type="GO" id="GO:0009253">
    <property type="term" value="P:peptidoglycan catabolic process"/>
    <property type="evidence" value="ECO:0007669"/>
    <property type="project" value="InterPro"/>
</dbReference>
<protein>
    <recommendedName>
        <fullName evidence="6">Lysozyme</fullName>
    </recommendedName>
</protein>
<dbReference type="GO" id="GO:0007165">
    <property type="term" value="P:signal transduction"/>
    <property type="evidence" value="ECO:0007669"/>
    <property type="project" value="TreeGrafter"/>
</dbReference>
<dbReference type="GO" id="GO:0016998">
    <property type="term" value="P:cell wall macromolecule catabolic process"/>
    <property type="evidence" value="ECO:0007669"/>
    <property type="project" value="InterPro"/>
</dbReference>
<feature type="chain" id="PRO_5043428307" description="Lysozyme" evidence="3">
    <location>
        <begin position="21"/>
        <end position="250"/>
    </location>
</feature>
<name>A0AAV5VRH8_9BILA</name>
<comment type="caution">
    <text evidence="4">The sequence shown here is derived from an EMBL/GenBank/DDBJ whole genome shotgun (WGS) entry which is preliminary data.</text>
</comment>
<comment type="similarity">
    <text evidence="1">Belongs to the glycosyl hydrolase 25 family.</text>
</comment>
<keyword evidence="2 3" id="KW-0732">Signal</keyword>
<reference evidence="4" key="1">
    <citation type="submission" date="2023-10" db="EMBL/GenBank/DDBJ databases">
        <title>Genome assembly of Pristionchus species.</title>
        <authorList>
            <person name="Yoshida K."/>
            <person name="Sommer R.J."/>
        </authorList>
    </citation>
    <scope>NUCLEOTIDE SEQUENCE</scope>
    <source>
        <strain evidence="4">RS5133</strain>
    </source>
</reference>